<keyword evidence="2" id="KW-1185">Reference proteome</keyword>
<accession>A0A521BM60</accession>
<organism evidence="1 2">
    <name type="scientific">Solitalea koreensis</name>
    <dbReference type="NCBI Taxonomy" id="543615"/>
    <lineage>
        <taxon>Bacteria</taxon>
        <taxon>Pseudomonadati</taxon>
        <taxon>Bacteroidota</taxon>
        <taxon>Sphingobacteriia</taxon>
        <taxon>Sphingobacteriales</taxon>
        <taxon>Sphingobacteriaceae</taxon>
        <taxon>Solitalea</taxon>
    </lineage>
</organism>
<sequence>MAAQPLSNKQKKEWAKLLFVRENVTVQKELALRVGVSEKTIGKWIEEENWKRLRASNVISKDEQLSRLYMQLTELNDHIFQKPEGFRFADSKQADTIVKLTAAIKQLETDCSVAEAMEVGRRYLQFIRVVDFDSLKTSASLYDAFIKKLINESRR</sequence>
<evidence type="ECO:0000313" key="1">
    <source>
        <dbReference type="EMBL" id="SMO48185.1"/>
    </source>
</evidence>
<evidence type="ECO:0000313" key="2">
    <source>
        <dbReference type="Proteomes" id="UP000315971"/>
    </source>
</evidence>
<protein>
    <recommendedName>
        <fullName evidence="3">DDE transposase family protein</fullName>
    </recommendedName>
</protein>
<reference evidence="1 2" key="1">
    <citation type="submission" date="2017-05" db="EMBL/GenBank/DDBJ databases">
        <authorList>
            <person name="Varghese N."/>
            <person name="Submissions S."/>
        </authorList>
    </citation>
    <scope>NUCLEOTIDE SEQUENCE [LARGE SCALE GENOMIC DNA]</scope>
    <source>
        <strain evidence="1 2">DSM 21342</strain>
    </source>
</reference>
<proteinExistence type="predicted"/>
<dbReference type="EMBL" id="FXSZ01000002">
    <property type="protein sequence ID" value="SMO48185.1"/>
    <property type="molecule type" value="Genomic_DNA"/>
</dbReference>
<name>A0A521BM60_9SPHI</name>
<gene>
    <name evidence="1" type="ORF">SAMN06265350_102329</name>
</gene>
<dbReference type="AlphaFoldDB" id="A0A521BM60"/>
<dbReference type="Proteomes" id="UP000315971">
    <property type="component" value="Unassembled WGS sequence"/>
</dbReference>
<dbReference type="OrthoDB" id="961372at2"/>
<dbReference type="RefSeq" id="WP_142601915.1">
    <property type="nucleotide sequence ID" value="NZ_FXSZ01000002.1"/>
</dbReference>
<evidence type="ECO:0008006" key="3">
    <source>
        <dbReference type="Google" id="ProtNLM"/>
    </source>
</evidence>